<comment type="caution">
    <text evidence="2">The sequence shown here is derived from an EMBL/GenBank/DDBJ whole genome shotgun (WGS) entry which is preliminary data.</text>
</comment>
<dbReference type="EMBL" id="RRCH01000029">
    <property type="protein sequence ID" value="RRJ29157.1"/>
    <property type="molecule type" value="Genomic_DNA"/>
</dbReference>
<feature type="region of interest" description="Disordered" evidence="1">
    <location>
        <begin position="257"/>
        <end position="360"/>
    </location>
</feature>
<organism evidence="2 3">
    <name type="scientific">Halocatena pleomorpha</name>
    <dbReference type="NCBI Taxonomy" id="1785090"/>
    <lineage>
        <taxon>Archaea</taxon>
        <taxon>Methanobacteriati</taxon>
        <taxon>Methanobacteriota</taxon>
        <taxon>Stenosarchaea group</taxon>
        <taxon>Halobacteria</taxon>
        <taxon>Halobacteriales</taxon>
        <taxon>Natronomonadaceae</taxon>
        <taxon>Halocatena</taxon>
    </lineage>
</organism>
<gene>
    <name evidence="2" type="ORF">EIK79_13540</name>
</gene>
<evidence type="ECO:0000313" key="3">
    <source>
        <dbReference type="Proteomes" id="UP000282322"/>
    </source>
</evidence>
<sequence length="360" mass="37596">MDSLKRRIRSVGPLRAALACGFSLLLVTSGSLVFVTSAQESPDGVDDRATFTVRTGSIHPDIADAGQICAEKIEPDVNKVTVSDSTLKDVDIYVGKEGSIESHISFPTGDVSGNLVLYTNGENPLVNTLATLGICLPPGVPNPLPTTLKAYWLGVDNLETDGLSISSGGEPPSVGGPELSDVLAETNTSKSELGINNSTETNTTNETLTNVTNTTNETLTNVTNTTNETLTNVTNTTNETLTNVTNTTNETLTNVTNTTNETLTNVTNETTAVESGTNDTATPTATDAQSEAVSQGTDVQAESLQNTPDRTDRNTSEPDATETEADAPESPSIPTGTPQPTTTDDEDDGILSGILGPLFS</sequence>
<name>A0A3P3R6T0_9EURY</name>
<dbReference type="RefSeq" id="WP_124955645.1">
    <property type="nucleotide sequence ID" value="NZ_RRCH01000029.1"/>
</dbReference>
<proteinExistence type="predicted"/>
<feature type="compositionally biased region" description="Low complexity" evidence="1">
    <location>
        <begin position="332"/>
        <end position="342"/>
    </location>
</feature>
<dbReference type="Proteomes" id="UP000282322">
    <property type="component" value="Unassembled WGS sequence"/>
</dbReference>
<evidence type="ECO:0000256" key="1">
    <source>
        <dbReference type="SAM" id="MobiDB-lite"/>
    </source>
</evidence>
<accession>A0A3P3R6T0</accession>
<dbReference type="Gene3D" id="1.20.120.20">
    <property type="entry name" value="Apolipoprotein"/>
    <property type="match status" value="1"/>
</dbReference>
<protein>
    <submittedName>
        <fullName evidence="2">Uncharacterized protein</fullName>
    </submittedName>
</protein>
<evidence type="ECO:0000313" key="2">
    <source>
        <dbReference type="EMBL" id="RRJ29157.1"/>
    </source>
</evidence>
<feature type="compositionally biased region" description="Polar residues" evidence="1">
    <location>
        <begin position="289"/>
        <end position="308"/>
    </location>
</feature>
<reference evidence="2 3" key="1">
    <citation type="submission" date="2018-11" db="EMBL/GenBank/DDBJ databases">
        <title>Taxonoimc description of Halomarina strain SPP-AMP-1.</title>
        <authorList>
            <person name="Pal Y."/>
            <person name="Srinivasana K."/>
            <person name="Verma A."/>
            <person name="Kumar P."/>
        </authorList>
    </citation>
    <scope>NUCLEOTIDE SEQUENCE [LARGE SCALE GENOMIC DNA]</scope>
    <source>
        <strain evidence="2 3">SPP-AMP-1</strain>
    </source>
</reference>
<feature type="compositionally biased region" description="Low complexity" evidence="1">
    <location>
        <begin position="257"/>
        <end position="288"/>
    </location>
</feature>
<dbReference type="AlphaFoldDB" id="A0A3P3R6T0"/>
<keyword evidence="3" id="KW-1185">Reference proteome</keyword>